<dbReference type="OrthoDB" id="408152at2759"/>
<evidence type="ECO:0000313" key="3">
    <source>
        <dbReference type="Proteomes" id="UP000293360"/>
    </source>
</evidence>
<sequence length="271" mass="30920">MEASKPSPNDNGLKIINASLFRMGTKSMAEAYQILGYQTHHGLLEDALDTPWALIEQAAEATWPSVPGASPRPPNTRAEWQCLWGSYDVVTDLASPFAIELIKVYPDAKVVVVQRDFESWWPSFRSELRDTVMKQPKSAINAFITWRIIGVRPIHAMRKVLLGFFNAKSREEIDAECARKVYDTYFREIRRLVPQERRLEYKLGSGWEPLCKFLGLDIPNVEFPQTNKKSAHMEVVRSRQKQLFSNAMRAAGPWVLVIVSIGAAWFYSQSN</sequence>
<keyword evidence="1" id="KW-0472">Membrane</keyword>
<dbReference type="Gene3D" id="3.40.50.300">
    <property type="entry name" value="P-loop containing nucleotide triphosphate hydrolases"/>
    <property type="match status" value="1"/>
</dbReference>
<protein>
    <recommendedName>
        <fullName evidence="4">NAD dependent epimerase/dehydratase</fullName>
    </recommendedName>
</protein>
<dbReference type="STRING" id="155417.A0A4Q4TSC4"/>
<keyword evidence="1" id="KW-1133">Transmembrane helix</keyword>
<dbReference type="Pfam" id="PF17784">
    <property type="entry name" value="Sulfotransfer_4"/>
    <property type="match status" value="1"/>
</dbReference>
<dbReference type="InterPro" id="IPR027417">
    <property type="entry name" value="P-loop_NTPase"/>
</dbReference>
<dbReference type="EMBL" id="QJNU01000065">
    <property type="protein sequence ID" value="RYP08363.1"/>
    <property type="molecule type" value="Genomic_DNA"/>
</dbReference>
<dbReference type="PANTHER" id="PTHR36978">
    <property type="entry name" value="P-LOOP CONTAINING NUCLEOTIDE TRIPHOSPHATE HYDROLASE"/>
    <property type="match status" value="1"/>
</dbReference>
<dbReference type="Proteomes" id="UP000293360">
    <property type="component" value="Unassembled WGS sequence"/>
</dbReference>
<dbReference type="AlphaFoldDB" id="A0A4Q4TSC4"/>
<feature type="transmembrane region" description="Helical" evidence="1">
    <location>
        <begin position="247"/>
        <end position="267"/>
    </location>
</feature>
<gene>
    <name evidence="2" type="ORF">DL764_001932</name>
</gene>
<evidence type="ECO:0000313" key="2">
    <source>
        <dbReference type="EMBL" id="RYP08363.1"/>
    </source>
</evidence>
<reference evidence="2 3" key="1">
    <citation type="submission" date="2018-06" db="EMBL/GenBank/DDBJ databases">
        <title>Complete Genomes of Monosporascus.</title>
        <authorList>
            <person name="Robinson A.J."/>
            <person name="Natvig D.O."/>
        </authorList>
    </citation>
    <scope>NUCLEOTIDE SEQUENCE [LARGE SCALE GENOMIC DNA]</scope>
    <source>
        <strain evidence="2 3">CBS 110550</strain>
    </source>
</reference>
<organism evidence="2 3">
    <name type="scientific">Monosporascus ibericus</name>
    <dbReference type="NCBI Taxonomy" id="155417"/>
    <lineage>
        <taxon>Eukaryota</taxon>
        <taxon>Fungi</taxon>
        <taxon>Dikarya</taxon>
        <taxon>Ascomycota</taxon>
        <taxon>Pezizomycotina</taxon>
        <taxon>Sordariomycetes</taxon>
        <taxon>Xylariomycetidae</taxon>
        <taxon>Xylariales</taxon>
        <taxon>Xylariales incertae sedis</taxon>
        <taxon>Monosporascus</taxon>
    </lineage>
</organism>
<accession>A0A4Q4TSC4</accession>
<name>A0A4Q4TSC4_9PEZI</name>
<keyword evidence="3" id="KW-1185">Reference proteome</keyword>
<evidence type="ECO:0008006" key="4">
    <source>
        <dbReference type="Google" id="ProtNLM"/>
    </source>
</evidence>
<evidence type="ECO:0000256" key="1">
    <source>
        <dbReference type="SAM" id="Phobius"/>
    </source>
</evidence>
<dbReference type="SUPFAM" id="SSF52540">
    <property type="entry name" value="P-loop containing nucleoside triphosphate hydrolases"/>
    <property type="match status" value="1"/>
</dbReference>
<dbReference type="PANTHER" id="PTHR36978:SF4">
    <property type="entry name" value="P-LOOP CONTAINING NUCLEOSIDE TRIPHOSPHATE HYDROLASE PROTEIN"/>
    <property type="match status" value="1"/>
</dbReference>
<keyword evidence="1" id="KW-0812">Transmembrane</keyword>
<comment type="caution">
    <text evidence="2">The sequence shown here is derived from an EMBL/GenBank/DDBJ whole genome shotgun (WGS) entry which is preliminary data.</text>
</comment>
<dbReference type="InterPro" id="IPR040632">
    <property type="entry name" value="Sulfotransfer_4"/>
</dbReference>
<proteinExistence type="predicted"/>